<evidence type="ECO:0000313" key="3">
    <source>
        <dbReference type="Proteomes" id="UP001500668"/>
    </source>
</evidence>
<gene>
    <name evidence="2" type="ORF">GCM10010394_23670</name>
</gene>
<dbReference type="RefSeq" id="WP_344073220.1">
    <property type="nucleotide sequence ID" value="NZ_BAAACA010000014.1"/>
</dbReference>
<keyword evidence="3" id="KW-1185">Reference proteome</keyword>
<evidence type="ECO:0008006" key="4">
    <source>
        <dbReference type="Google" id="ProtNLM"/>
    </source>
</evidence>
<dbReference type="EMBL" id="BAAACA010000014">
    <property type="protein sequence ID" value="GAA0593590.1"/>
    <property type="molecule type" value="Genomic_DNA"/>
</dbReference>
<organism evidence="2 3">
    <name type="scientific">Streptomyces crystallinus</name>
    <dbReference type="NCBI Taxonomy" id="68191"/>
    <lineage>
        <taxon>Bacteria</taxon>
        <taxon>Bacillati</taxon>
        <taxon>Actinomycetota</taxon>
        <taxon>Actinomycetes</taxon>
        <taxon>Kitasatosporales</taxon>
        <taxon>Streptomycetaceae</taxon>
        <taxon>Streptomyces</taxon>
    </lineage>
</organism>
<name>A0ABP3QM41_9ACTN</name>
<evidence type="ECO:0000256" key="1">
    <source>
        <dbReference type="SAM" id="SignalP"/>
    </source>
</evidence>
<dbReference type="Proteomes" id="UP001500668">
    <property type="component" value="Unassembled WGS sequence"/>
</dbReference>
<comment type="caution">
    <text evidence="2">The sequence shown here is derived from an EMBL/GenBank/DDBJ whole genome shotgun (WGS) entry which is preliminary data.</text>
</comment>
<protein>
    <recommendedName>
        <fullName evidence="4">Secreted protein</fullName>
    </recommendedName>
</protein>
<sequence length="123" mass="11649">MAIRGKAAGLVAAIVAVVGLATAASAASESGSGTPKPAPRAVKASAAQAGAPVFGTSVSVGGGSNGSAYVYCPAGTAPTGGGGQTSGWDIFLTDSYASGDGWVVRGRNTGAAAQSLTAFVLCQ</sequence>
<keyword evidence="1" id="KW-0732">Signal</keyword>
<accession>A0ABP3QM41</accession>
<evidence type="ECO:0000313" key="2">
    <source>
        <dbReference type="EMBL" id="GAA0593590.1"/>
    </source>
</evidence>
<proteinExistence type="predicted"/>
<feature type="signal peptide" evidence="1">
    <location>
        <begin position="1"/>
        <end position="23"/>
    </location>
</feature>
<reference evidence="3" key="1">
    <citation type="journal article" date="2019" name="Int. J. Syst. Evol. Microbiol.">
        <title>The Global Catalogue of Microorganisms (GCM) 10K type strain sequencing project: providing services to taxonomists for standard genome sequencing and annotation.</title>
        <authorList>
            <consortium name="The Broad Institute Genomics Platform"/>
            <consortium name="The Broad Institute Genome Sequencing Center for Infectious Disease"/>
            <person name="Wu L."/>
            <person name="Ma J."/>
        </authorList>
    </citation>
    <scope>NUCLEOTIDE SEQUENCE [LARGE SCALE GENOMIC DNA]</scope>
    <source>
        <strain evidence="3">JCM 5067</strain>
    </source>
</reference>
<feature type="chain" id="PRO_5045354319" description="Secreted protein" evidence="1">
    <location>
        <begin position="24"/>
        <end position="123"/>
    </location>
</feature>